<evidence type="ECO:0000256" key="8">
    <source>
        <dbReference type="ARBA" id="ARBA00022777"/>
    </source>
</evidence>
<evidence type="ECO:0000256" key="14">
    <source>
        <dbReference type="RuleBase" id="RU000304"/>
    </source>
</evidence>
<dbReference type="InterPro" id="IPR018392">
    <property type="entry name" value="LysM"/>
</dbReference>
<dbReference type="Gene3D" id="3.30.200.20">
    <property type="entry name" value="Phosphorylase Kinase, domain 1"/>
    <property type="match status" value="1"/>
</dbReference>
<evidence type="ECO:0000256" key="3">
    <source>
        <dbReference type="ARBA" id="ARBA00022527"/>
    </source>
</evidence>
<evidence type="ECO:0000256" key="4">
    <source>
        <dbReference type="ARBA" id="ARBA00022679"/>
    </source>
</evidence>
<dbReference type="InterPro" id="IPR057097">
    <property type="entry name" value="LysM_RLK3/10"/>
</dbReference>
<evidence type="ECO:0000256" key="9">
    <source>
        <dbReference type="ARBA" id="ARBA00022840"/>
    </source>
</evidence>
<dbReference type="InterPro" id="IPR044812">
    <property type="entry name" value="CERK1/LYK3-like"/>
</dbReference>
<keyword evidence="5 15" id="KW-0812">Transmembrane</keyword>
<keyword evidence="4" id="KW-0808">Transferase</keyword>
<accession>A0AAV1B3C6</accession>
<dbReference type="Pfam" id="PF23577">
    <property type="entry name" value="LysM_RLK"/>
    <property type="match status" value="1"/>
</dbReference>
<feature type="domain" description="Protein kinase" evidence="16">
    <location>
        <begin position="258"/>
        <end position="467"/>
    </location>
</feature>
<dbReference type="InterPro" id="IPR001245">
    <property type="entry name" value="Ser-Thr/Tyr_kinase_cat_dom"/>
</dbReference>
<sequence length="467" mass="51715">MQSKIVTNSSNVLNSYNKVLVTNHGNIFSYFRINIPFPCECIGGEFLGHVFEYTTKKGDTYDLIANNYYVSLTSFELLKKFNSYDPNHIPAKAKVNVTVNCSCGNSQISKDYGLFVTYPLRSMDTLEKITNDSKLDEGLIQNFNPNVNFSRGSGIVFIPGRGFAKGAVVGIWIAGVFGLLLFVICIYVKYFQKKEEEKTILPQISKVLSTQDASGSGEYETSGSSGYGTGSAAGLTGIMVAKSTEFSYQELAKATNNFSLDNKIGQGGFGVVYYAELRGEKTTIKKMNVQASTEFLCELKVLTHVHHLNLVRLIGYCVEGSLFLVYEHIDNGNLGQYLHGLGKEPLPWFSRVQIALDSARGLEYIHEHTVPVYIHRDVKSANILVDKNLRGKVADFGLTKLIEVGNSTLHTRLVGTFGYMPPEFEGDATEEAAGVGDCAVDARRRVMVRGRRRDEGWRRLTIDGGGW</sequence>
<organism evidence="18 19">
    <name type="scientific">Vicia faba</name>
    <name type="common">Broad bean</name>
    <name type="synonym">Faba vulgaris</name>
    <dbReference type="NCBI Taxonomy" id="3906"/>
    <lineage>
        <taxon>Eukaryota</taxon>
        <taxon>Viridiplantae</taxon>
        <taxon>Streptophyta</taxon>
        <taxon>Embryophyta</taxon>
        <taxon>Tracheophyta</taxon>
        <taxon>Spermatophyta</taxon>
        <taxon>Magnoliopsida</taxon>
        <taxon>eudicotyledons</taxon>
        <taxon>Gunneridae</taxon>
        <taxon>Pentapetalae</taxon>
        <taxon>rosids</taxon>
        <taxon>fabids</taxon>
        <taxon>Fabales</taxon>
        <taxon>Fabaceae</taxon>
        <taxon>Papilionoideae</taxon>
        <taxon>50 kb inversion clade</taxon>
        <taxon>NPAAA clade</taxon>
        <taxon>Hologalegina</taxon>
        <taxon>IRL clade</taxon>
        <taxon>Fabeae</taxon>
        <taxon>Vicia</taxon>
    </lineage>
</organism>
<dbReference type="InterPro" id="IPR008271">
    <property type="entry name" value="Ser/Thr_kinase_AS"/>
</dbReference>
<evidence type="ECO:0000256" key="15">
    <source>
        <dbReference type="SAM" id="Phobius"/>
    </source>
</evidence>
<evidence type="ECO:0000256" key="13">
    <source>
        <dbReference type="PROSITE-ProRule" id="PRU10141"/>
    </source>
</evidence>
<evidence type="ECO:0000256" key="12">
    <source>
        <dbReference type="ARBA" id="ARBA00023157"/>
    </source>
</evidence>
<dbReference type="PROSITE" id="PS00108">
    <property type="entry name" value="PROTEIN_KINASE_ST"/>
    <property type="match status" value="1"/>
</dbReference>
<dbReference type="Pfam" id="PF07714">
    <property type="entry name" value="PK_Tyr_Ser-Thr"/>
    <property type="match status" value="1"/>
</dbReference>
<feature type="domain" description="LysM" evidence="17">
    <location>
        <begin position="51"/>
        <end position="97"/>
    </location>
</feature>
<dbReference type="PROSITE" id="PS50011">
    <property type="entry name" value="PROTEIN_KINASE_DOM"/>
    <property type="match status" value="1"/>
</dbReference>
<feature type="binding site" evidence="13">
    <location>
        <position position="286"/>
    </location>
    <ligand>
        <name>ATP</name>
        <dbReference type="ChEBI" id="CHEBI:30616"/>
    </ligand>
</feature>
<evidence type="ECO:0000256" key="2">
    <source>
        <dbReference type="ARBA" id="ARBA00022475"/>
    </source>
</evidence>
<keyword evidence="19" id="KW-1185">Reference proteome</keyword>
<dbReference type="GO" id="GO:0004674">
    <property type="term" value="F:protein serine/threonine kinase activity"/>
    <property type="evidence" value="ECO:0007669"/>
    <property type="project" value="UniProtKB-KW"/>
</dbReference>
<dbReference type="PANTHER" id="PTHR46204">
    <property type="entry name" value="CHITIN ELICITOR RECEPTOR KINASE 1-RELATED"/>
    <property type="match status" value="1"/>
</dbReference>
<evidence type="ECO:0000256" key="6">
    <source>
        <dbReference type="ARBA" id="ARBA00022729"/>
    </source>
</evidence>
<dbReference type="Gene3D" id="1.10.510.10">
    <property type="entry name" value="Transferase(Phosphotransferase) domain 1"/>
    <property type="match status" value="1"/>
</dbReference>
<evidence type="ECO:0000259" key="17">
    <source>
        <dbReference type="PROSITE" id="PS51782"/>
    </source>
</evidence>
<keyword evidence="3 14" id="KW-0723">Serine/threonine-protein kinase</keyword>
<dbReference type="GO" id="GO:0019199">
    <property type="term" value="F:transmembrane receptor protein kinase activity"/>
    <property type="evidence" value="ECO:0007669"/>
    <property type="project" value="InterPro"/>
</dbReference>
<dbReference type="EMBL" id="OX451741">
    <property type="protein sequence ID" value="CAI8615909.1"/>
    <property type="molecule type" value="Genomic_DNA"/>
</dbReference>
<keyword evidence="6" id="KW-0732">Signal</keyword>
<proteinExistence type="inferred from homology"/>
<dbReference type="InterPro" id="IPR056562">
    <property type="entry name" value="LysM2_CERK1_LYK3_4_5"/>
</dbReference>
<comment type="similarity">
    <text evidence="14">Belongs to the protein kinase superfamily.</text>
</comment>
<keyword evidence="7 13" id="KW-0547">Nucleotide-binding</keyword>
<name>A0AAV1B3C6_VICFA</name>
<evidence type="ECO:0000256" key="7">
    <source>
        <dbReference type="ARBA" id="ARBA00022741"/>
    </source>
</evidence>
<keyword evidence="9 13" id="KW-0067">ATP-binding</keyword>
<dbReference type="PROSITE" id="PS00107">
    <property type="entry name" value="PROTEIN_KINASE_ATP"/>
    <property type="match status" value="1"/>
</dbReference>
<dbReference type="GO" id="GO:0005886">
    <property type="term" value="C:plasma membrane"/>
    <property type="evidence" value="ECO:0007669"/>
    <property type="project" value="UniProtKB-SubCell"/>
</dbReference>
<dbReference type="GO" id="GO:0005524">
    <property type="term" value="F:ATP binding"/>
    <property type="evidence" value="ECO:0007669"/>
    <property type="project" value="UniProtKB-UniRule"/>
</dbReference>
<dbReference type="PROSITE" id="PS51782">
    <property type="entry name" value="LYSM"/>
    <property type="match status" value="1"/>
</dbReference>
<comment type="subcellular location">
    <subcellularLocation>
        <location evidence="1">Cell membrane</location>
        <topology evidence="1">Single-pass membrane protein</topology>
    </subcellularLocation>
</comment>
<evidence type="ECO:0000256" key="11">
    <source>
        <dbReference type="ARBA" id="ARBA00023136"/>
    </source>
</evidence>
<evidence type="ECO:0000256" key="5">
    <source>
        <dbReference type="ARBA" id="ARBA00022692"/>
    </source>
</evidence>
<dbReference type="SUPFAM" id="SSF56112">
    <property type="entry name" value="Protein kinase-like (PK-like)"/>
    <property type="match status" value="1"/>
</dbReference>
<dbReference type="FunFam" id="3.30.200.20:FF:000468">
    <property type="entry name" value="LysM receptor kinase 2"/>
    <property type="match status" value="1"/>
</dbReference>
<keyword evidence="8" id="KW-0418">Kinase</keyword>
<dbReference type="InterPro" id="IPR017441">
    <property type="entry name" value="Protein_kinase_ATP_BS"/>
</dbReference>
<dbReference type="Proteomes" id="UP001157006">
    <property type="component" value="Chromosome 6"/>
</dbReference>
<dbReference type="PANTHER" id="PTHR46204:SF15">
    <property type="entry name" value="LYSM DOMAIN RECEPTOR-LIKE KINASE 3"/>
    <property type="match status" value="1"/>
</dbReference>
<evidence type="ECO:0000256" key="10">
    <source>
        <dbReference type="ARBA" id="ARBA00022989"/>
    </source>
</evidence>
<dbReference type="GO" id="GO:0045087">
    <property type="term" value="P:innate immune response"/>
    <property type="evidence" value="ECO:0007669"/>
    <property type="project" value="InterPro"/>
</dbReference>
<feature type="transmembrane region" description="Helical" evidence="15">
    <location>
        <begin position="167"/>
        <end position="188"/>
    </location>
</feature>
<keyword evidence="12" id="KW-1015">Disulfide bond</keyword>
<evidence type="ECO:0000256" key="1">
    <source>
        <dbReference type="ARBA" id="ARBA00004162"/>
    </source>
</evidence>
<evidence type="ECO:0000259" key="16">
    <source>
        <dbReference type="PROSITE" id="PS50011"/>
    </source>
</evidence>
<evidence type="ECO:0000313" key="18">
    <source>
        <dbReference type="EMBL" id="CAI8615909.1"/>
    </source>
</evidence>
<dbReference type="InterPro" id="IPR011009">
    <property type="entry name" value="Kinase-like_dom_sf"/>
</dbReference>
<dbReference type="Pfam" id="PF23472">
    <property type="entry name" value="LysM2_CERK1_LYK3_4_5"/>
    <property type="match status" value="1"/>
</dbReference>
<keyword evidence="2" id="KW-1003">Cell membrane</keyword>
<dbReference type="AlphaFoldDB" id="A0AAV1B3C6"/>
<keyword evidence="11 15" id="KW-0472">Membrane</keyword>
<protein>
    <submittedName>
        <fullName evidence="18">Uncharacterized protein</fullName>
    </submittedName>
</protein>
<dbReference type="SMART" id="SM00220">
    <property type="entry name" value="S_TKc"/>
    <property type="match status" value="1"/>
</dbReference>
<gene>
    <name evidence="18" type="ORF">VFH_VI003320</name>
</gene>
<evidence type="ECO:0000313" key="19">
    <source>
        <dbReference type="Proteomes" id="UP001157006"/>
    </source>
</evidence>
<reference evidence="18 19" key="1">
    <citation type="submission" date="2023-01" db="EMBL/GenBank/DDBJ databases">
        <authorList>
            <person name="Kreplak J."/>
        </authorList>
    </citation>
    <scope>NUCLEOTIDE SEQUENCE [LARGE SCALE GENOMIC DNA]</scope>
</reference>
<keyword evidence="10 15" id="KW-1133">Transmembrane helix</keyword>
<dbReference type="InterPro" id="IPR000719">
    <property type="entry name" value="Prot_kinase_dom"/>
</dbReference>